<evidence type="ECO:0000256" key="6">
    <source>
        <dbReference type="ARBA" id="ARBA00022618"/>
    </source>
</evidence>
<evidence type="ECO:0000256" key="9">
    <source>
        <dbReference type="ARBA" id="ARBA00022786"/>
    </source>
</evidence>
<dbReference type="GO" id="GO:0070552">
    <property type="term" value="C:BRISC complex"/>
    <property type="evidence" value="ECO:0007669"/>
    <property type="project" value="InterPro"/>
</dbReference>
<dbReference type="GO" id="GO:0006302">
    <property type="term" value="P:double-strand break repair"/>
    <property type="evidence" value="ECO:0007669"/>
    <property type="project" value="TreeGrafter"/>
</dbReference>
<evidence type="ECO:0000256" key="12">
    <source>
        <dbReference type="ARBA" id="ARBA00023242"/>
    </source>
</evidence>
<dbReference type="GO" id="GO:0005737">
    <property type="term" value="C:cytoplasm"/>
    <property type="evidence" value="ECO:0007669"/>
    <property type="project" value="UniProtKB-SubCell"/>
</dbReference>
<dbReference type="AlphaFoldDB" id="A0AAU9K636"/>
<keyword evidence="10" id="KW-0156">Chromatin regulator</keyword>
<organism evidence="16 17">
    <name type="scientific">Blepharisma stoltei</name>
    <dbReference type="NCBI Taxonomy" id="1481888"/>
    <lineage>
        <taxon>Eukaryota</taxon>
        <taxon>Sar</taxon>
        <taxon>Alveolata</taxon>
        <taxon>Ciliophora</taxon>
        <taxon>Postciliodesmatophora</taxon>
        <taxon>Heterotrichea</taxon>
        <taxon>Heterotrichida</taxon>
        <taxon>Blepharismidae</taxon>
        <taxon>Blepharisma</taxon>
    </lineage>
</organism>
<proteinExistence type="inferred from homology"/>
<keyword evidence="5" id="KW-0963">Cytoplasm</keyword>
<dbReference type="GO" id="GO:0007095">
    <property type="term" value="P:mitotic G2 DNA damage checkpoint signaling"/>
    <property type="evidence" value="ECO:0007669"/>
    <property type="project" value="TreeGrafter"/>
</dbReference>
<evidence type="ECO:0000256" key="5">
    <source>
        <dbReference type="ARBA" id="ARBA00022490"/>
    </source>
</evidence>
<evidence type="ECO:0000256" key="13">
    <source>
        <dbReference type="ARBA" id="ARBA00023306"/>
    </source>
</evidence>
<keyword evidence="7" id="KW-0227">DNA damage</keyword>
<gene>
    <name evidence="16" type="ORF">BSTOLATCC_MIC62615</name>
</gene>
<reference evidence="16" key="1">
    <citation type="submission" date="2021-09" db="EMBL/GenBank/DDBJ databases">
        <authorList>
            <consortium name="AG Swart"/>
            <person name="Singh M."/>
            <person name="Singh A."/>
            <person name="Seah K."/>
            <person name="Emmerich C."/>
        </authorList>
    </citation>
    <scope>NUCLEOTIDE SEQUENCE</scope>
    <source>
        <strain evidence="16">ATCC30299</strain>
    </source>
</reference>
<dbReference type="GO" id="GO:0045739">
    <property type="term" value="P:positive regulation of DNA repair"/>
    <property type="evidence" value="ECO:0007669"/>
    <property type="project" value="InterPro"/>
</dbReference>
<dbReference type="Gene3D" id="3.40.50.410">
    <property type="entry name" value="von Willebrand factor, type A domain"/>
    <property type="match status" value="1"/>
</dbReference>
<evidence type="ECO:0000256" key="14">
    <source>
        <dbReference type="ARBA" id="ARBA00030984"/>
    </source>
</evidence>
<dbReference type="InterPro" id="IPR036465">
    <property type="entry name" value="vWFA_dom_sf"/>
</dbReference>
<evidence type="ECO:0000256" key="3">
    <source>
        <dbReference type="ARBA" id="ARBA00010809"/>
    </source>
</evidence>
<evidence type="ECO:0000256" key="15">
    <source>
        <dbReference type="ARBA" id="ARBA00031038"/>
    </source>
</evidence>
<comment type="subcellular location">
    <subcellularLocation>
        <location evidence="2">Cytoplasm</location>
    </subcellularLocation>
    <subcellularLocation>
        <location evidence="1">Nucleus</location>
    </subcellularLocation>
</comment>
<dbReference type="InterPro" id="IPR026126">
    <property type="entry name" value="BABAM1"/>
</dbReference>
<name>A0AAU9K636_9CILI</name>
<dbReference type="GO" id="GO:0006325">
    <property type="term" value="P:chromatin organization"/>
    <property type="evidence" value="ECO:0007669"/>
    <property type="project" value="UniProtKB-KW"/>
</dbReference>
<keyword evidence="13" id="KW-0131">Cell cycle</keyword>
<sequence length="240" mass="27815">MDPVIIQNLFSRPKPEKIAIVLDTCIEMENSDCINEPQLFTHKKRYDHLKRAIEIFALSKSQMTENHEYSLLTLDDSAHIVSPFDSSTDHFRDILAQVAPYSYAETCNLNSIFEVLGNELEISQEELPYALHIILIYGRNLQVPIISQINELLAHRDVYFDAVYIHGKDSTPFHEEISKTINSLILDPDRKFSYFFEVKNDASKLYQAFSLLTGHVQQRCNQKMHEELINQQLNGGKKRR</sequence>
<dbReference type="GO" id="GO:0016604">
    <property type="term" value="C:nuclear body"/>
    <property type="evidence" value="ECO:0007669"/>
    <property type="project" value="TreeGrafter"/>
</dbReference>
<keyword evidence="17" id="KW-1185">Reference proteome</keyword>
<comment type="caution">
    <text evidence="16">The sequence shown here is derived from an EMBL/GenBank/DDBJ whole genome shotgun (WGS) entry which is preliminary data.</text>
</comment>
<evidence type="ECO:0000256" key="11">
    <source>
        <dbReference type="ARBA" id="ARBA00023204"/>
    </source>
</evidence>
<evidence type="ECO:0000256" key="1">
    <source>
        <dbReference type="ARBA" id="ARBA00004123"/>
    </source>
</evidence>
<evidence type="ECO:0000313" key="17">
    <source>
        <dbReference type="Proteomes" id="UP001162131"/>
    </source>
</evidence>
<dbReference type="CDD" id="cd21502">
    <property type="entry name" value="vWA_BABAM1"/>
    <property type="match status" value="1"/>
</dbReference>
<evidence type="ECO:0000313" key="16">
    <source>
        <dbReference type="EMBL" id="CAG9335034.1"/>
    </source>
</evidence>
<evidence type="ECO:0000256" key="4">
    <source>
        <dbReference type="ARBA" id="ARBA00019437"/>
    </source>
</evidence>
<evidence type="ECO:0000256" key="2">
    <source>
        <dbReference type="ARBA" id="ARBA00004496"/>
    </source>
</evidence>
<dbReference type="EMBL" id="CAJZBQ010000060">
    <property type="protein sequence ID" value="CAG9335034.1"/>
    <property type="molecule type" value="Genomic_DNA"/>
</dbReference>
<protein>
    <recommendedName>
        <fullName evidence="4">BRISC and BRCA1-A complex member 1</fullName>
    </recommendedName>
    <alternativeName>
        <fullName evidence="14">Mediator of RAP80 interactions and targeting subunit of 40 kDa</fullName>
    </alternativeName>
    <alternativeName>
        <fullName evidence="15">New component of the BRCA1-A complex</fullName>
    </alternativeName>
</protein>
<keyword evidence="6" id="KW-0132">Cell division</keyword>
<keyword evidence="9" id="KW-0833">Ubl conjugation pathway</keyword>
<comment type="similarity">
    <text evidence="3">Belongs to the BABAM1 family.</text>
</comment>
<evidence type="ECO:0000256" key="8">
    <source>
        <dbReference type="ARBA" id="ARBA00022776"/>
    </source>
</evidence>
<dbReference type="SUPFAM" id="SSF53300">
    <property type="entry name" value="vWA-like"/>
    <property type="match status" value="1"/>
</dbReference>
<dbReference type="GO" id="GO:0051301">
    <property type="term" value="P:cell division"/>
    <property type="evidence" value="ECO:0007669"/>
    <property type="project" value="UniProtKB-KW"/>
</dbReference>
<accession>A0AAU9K636</accession>
<keyword evidence="12" id="KW-0539">Nucleus</keyword>
<keyword evidence="11" id="KW-0234">DNA repair</keyword>
<keyword evidence="8" id="KW-0498">Mitosis</keyword>
<dbReference type="PANTHER" id="PTHR15660">
    <property type="entry name" value="BRISC AND BRCA1-A COMPLEX MEMBER 1"/>
    <property type="match status" value="1"/>
</dbReference>
<evidence type="ECO:0000256" key="10">
    <source>
        <dbReference type="ARBA" id="ARBA00022853"/>
    </source>
</evidence>
<evidence type="ECO:0000256" key="7">
    <source>
        <dbReference type="ARBA" id="ARBA00022763"/>
    </source>
</evidence>
<dbReference type="Proteomes" id="UP001162131">
    <property type="component" value="Unassembled WGS sequence"/>
</dbReference>
<dbReference type="PANTHER" id="PTHR15660:SF1">
    <property type="entry name" value="BRISC AND BRCA1-A COMPLEX MEMBER 1"/>
    <property type="match status" value="1"/>
</dbReference>